<dbReference type="InterPro" id="IPR011990">
    <property type="entry name" value="TPR-like_helical_dom_sf"/>
</dbReference>
<dbReference type="Pfam" id="PF01535">
    <property type="entry name" value="PPR"/>
    <property type="match status" value="1"/>
</dbReference>
<organism evidence="2">
    <name type="scientific">Proboscia inermis</name>
    <dbReference type="NCBI Taxonomy" id="420281"/>
    <lineage>
        <taxon>Eukaryota</taxon>
        <taxon>Sar</taxon>
        <taxon>Stramenopiles</taxon>
        <taxon>Ochrophyta</taxon>
        <taxon>Bacillariophyta</taxon>
        <taxon>Coscinodiscophyceae</taxon>
        <taxon>Rhizosoleniophycidae</taxon>
        <taxon>Rhizosoleniales</taxon>
        <taxon>Rhizosoleniaceae</taxon>
        <taxon>Proboscia</taxon>
    </lineage>
</organism>
<keyword evidence="1" id="KW-0677">Repeat</keyword>
<dbReference type="AlphaFoldDB" id="A0A7S0C574"/>
<accession>A0A7S0C574</accession>
<dbReference type="EMBL" id="HBEL01018190">
    <property type="protein sequence ID" value="CAD8412534.1"/>
    <property type="molecule type" value="Transcribed_RNA"/>
</dbReference>
<reference evidence="2" key="1">
    <citation type="submission" date="2021-01" db="EMBL/GenBank/DDBJ databases">
        <authorList>
            <person name="Corre E."/>
            <person name="Pelletier E."/>
            <person name="Niang G."/>
            <person name="Scheremetjew M."/>
            <person name="Finn R."/>
            <person name="Kale V."/>
            <person name="Holt S."/>
            <person name="Cochrane G."/>
            <person name="Meng A."/>
            <person name="Brown T."/>
            <person name="Cohen L."/>
        </authorList>
    </citation>
    <scope>NUCLEOTIDE SEQUENCE</scope>
    <source>
        <strain evidence="2">CCAP1064/1</strain>
    </source>
</reference>
<sequence>MYLTDDQSKFLVCIFCGIARTPEQNAAQRAETLLNRMEDYYSQTNDAEIRPNKFSYNAVLTAWARNKDRRTSAENSLRLLKQMWKLFHMHGNVRKDIKPDARSYNTVINAVARSGFPNCADRAYKLLVEMEELYHAGHDELIPNASTFGAIINAYANSGQEESSDQAAKLLQQMNSLYHLGHDDLKPNTFVYNSCINAFAKNGQNQKEAEKTSEEIMAKRINNICAAEQILQSMESQFEKTGDEYVKPDVISYSTVINAYANSGDGMAGSKADVLLEKMVQRYVGGDFKVKPNAVTYTSVIKAWSSVGGTQSTKRMEALLQQMVMLYRAGDQSLKPTSVSFDLVIEGFKDSGDKNGVKRVENTRVAMHRK</sequence>
<dbReference type="Pfam" id="PF13812">
    <property type="entry name" value="PPR_3"/>
    <property type="match status" value="2"/>
</dbReference>
<dbReference type="InterPro" id="IPR051222">
    <property type="entry name" value="PPR/CCM1_RNA-binding"/>
</dbReference>
<dbReference type="InterPro" id="IPR002885">
    <property type="entry name" value="PPR_rpt"/>
</dbReference>
<dbReference type="PANTHER" id="PTHR47942:SF63">
    <property type="entry name" value="PENTATRICOPEPTIDE REPEAT-CONTAINING PROTEIN"/>
    <property type="match status" value="1"/>
</dbReference>
<proteinExistence type="predicted"/>
<name>A0A7S0C574_9STRA</name>
<evidence type="ECO:0008006" key="3">
    <source>
        <dbReference type="Google" id="ProtNLM"/>
    </source>
</evidence>
<dbReference type="PANTHER" id="PTHR47942">
    <property type="entry name" value="TETRATRICOPEPTIDE REPEAT (TPR)-LIKE SUPERFAMILY PROTEIN-RELATED"/>
    <property type="match status" value="1"/>
</dbReference>
<evidence type="ECO:0000313" key="2">
    <source>
        <dbReference type="EMBL" id="CAD8412534.1"/>
    </source>
</evidence>
<dbReference type="Gene3D" id="1.25.40.10">
    <property type="entry name" value="Tetratricopeptide repeat domain"/>
    <property type="match status" value="2"/>
</dbReference>
<evidence type="ECO:0000256" key="1">
    <source>
        <dbReference type="ARBA" id="ARBA00022737"/>
    </source>
</evidence>
<gene>
    <name evidence="2" type="ORF">PINE0816_LOCUS8660</name>
</gene>
<protein>
    <recommendedName>
        <fullName evidence="3">Pentacotripeptide-repeat region of PRORP domain-containing protein</fullName>
    </recommendedName>
</protein>